<dbReference type="GO" id="GO:0006152">
    <property type="term" value="P:purine nucleoside catabolic process"/>
    <property type="evidence" value="ECO:0007669"/>
    <property type="project" value="TreeGrafter"/>
</dbReference>
<dbReference type="SUPFAM" id="SSF53590">
    <property type="entry name" value="Nucleoside hydrolase"/>
    <property type="match status" value="1"/>
</dbReference>
<keyword evidence="5" id="KW-1185">Reference proteome</keyword>
<evidence type="ECO:0000256" key="1">
    <source>
        <dbReference type="ARBA" id="ARBA00022801"/>
    </source>
</evidence>
<name>A0A942E7K7_9HYPH</name>
<proteinExistence type="predicted"/>
<feature type="domain" description="Inosine/uridine-preferring nucleoside hydrolase" evidence="3">
    <location>
        <begin position="4"/>
        <end position="292"/>
    </location>
</feature>
<dbReference type="GO" id="GO:0045437">
    <property type="term" value="F:uridine nucleosidase activity"/>
    <property type="evidence" value="ECO:0007669"/>
    <property type="project" value="UniProtKB-ARBA"/>
</dbReference>
<gene>
    <name evidence="4" type="ORF">KEU06_27840</name>
</gene>
<keyword evidence="1 4" id="KW-0378">Hydrolase</keyword>
<organism evidence="4 5">
    <name type="scientific">Pseudaminobacter soli</name>
    <name type="common">ex Zhang et al. 2022</name>
    <dbReference type="NCBI Taxonomy" id="2831468"/>
    <lineage>
        <taxon>Bacteria</taxon>
        <taxon>Pseudomonadati</taxon>
        <taxon>Pseudomonadota</taxon>
        <taxon>Alphaproteobacteria</taxon>
        <taxon>Hyphomicrobiales</taxon>
        <taxon>Phyllobacteriaceae</taxon>
        <taxon>Pseudaminobacter</taxon>
    </lineage>
</organism>
<dbReference type="GO" id="GO:0008477">
    <property type="term" value="F:purine nucleosidase activity"/>
    <property type="evidence" value="ECO:0007669"/>
    <property type="project" value="TreeGrafter"/>
</dbReference>
<dbReference type="InterPro" id="IPR001910">
    <property type="entry name" value="Inosine/uridine_hydrolase_dom"/>
</dbReference>
<dbReference type="Gene3D" id="3.90.245.10">
    <property type="entry name" value="Ribonucleoside hydrolase-like"/>
    <property type="match status" value="1"/>
</dbReference>
<dbReference type="GO" id="GO:0005829">
    <property type="term" value="C:cytosol"/>
    <property type="evidence" value="ECO:0007669"/>
    <property type="project" value="TreeGrafter"/>
</dbReference>
<evidence type="ECO:0000313" key="5">
    <source>
        <dbReference type="Proteomes" id="UP000680348"/>
    </source>
</evidence>
<evidence type="ECO:0000259" key="3">
    <source>
        <dbReference type="Pfam" id="PF01156"/>
    </source>
</evidence>
<dbReference type="PANTHER" id="PTHR12304:SF4">
    <property type="entry name" value="URIDINE NUCLEOSIDASE"/>
    <property type="match status" value="1"/>
</dbReference>
<dbReference type="PANTHER" id="PTHR12304">
    <property type="entry name" value="INOSINE-URIDINE PREFERRING NUCLEOSIDE HYDROLASE"/>
    <property type="match status" value="1"/>
</dbReference>
<evidence type="ECO:0000313" key="4">
    <source>
        <dbReference type="EMBL" id="MBS3652406.1"/>
    </source>
</evidence>
<accession>A0A942E7K7</accession>
<comment type="caution">
    <text evidence="4">The sequence shown here is derived from an EMBL/GenBank/DDBJ whole genome shotgun (WGS) entry which is preliminary data.</text>
</comment>
<dbReference type="InterPro" id="IPR023186">
    <property type="entry name" value="IUNH"/>
</dbReference>
<reference evidence="4" key="1">
    <citation type="submission" date="2021-04" db="EMBL/GenBank/DDBJ databases">
        <title>Pseudaminobacter soli sp. nov., isolated from paddy soil contaminated by heavy metals.</title>
        <authorList>
            <person name="Zhang K."/>
        </authorList>
    </citation>
    <scope>NUCLEOTIDE SEQUENCE</scope>
    <source>
        <strain evidence="4">19-2017</strain>
    </source>
</reference>
<dbReference type="RefSeq" id="WP_188257960.1">
    <property type="nucleotide sequence ID" value="NZ_JABVCF010000025.1"/>
</dbReference>
<sequence>MTGIILDCDPGVDDAIALALAVASPEIRLRAVTAVAGNRPVETTSRNARRLLDLLGAGDIPVYAGAARSLAYSEPRCSTSHGEDGLGGIDIGSGNSIGSDHATDIIAAALAGPQGAELTLVAVGPLTNLALVEIKYPGLLARAAAILVMGGAAFTAGNITPAAEFNFWSDPLAAHVVLSSGADLRIFGLDVTSRVAMTPDFLGRLARGGGNSARKLHDMLKVYGRSDPLLHDTCPVAFLVEPGMFTSERGYMQIDWSPGLGEGRSHFWPEMMETRPKPSNVSVVTHVDNGALLTLLEERLVRLP</sequence>
<protein>
    <submittedName>
        <fullName evidence="4">Nucleoside hydrolase</fullName>
    </submittedName>
</protein>
<dbReference type="InterPro" id="IPR015910">
    <property type="entry name" value="I/U_nuclsd_hydro_CS"/>
</dbReference>
<dbReference type="Proteomes" id="UP000680348">
    <property type="component" value="Unassembled WGS sequence"/>
</dbReference>
<evidence type="ECO:0000256" key="2">
    <source>
        <dbReference type="ARBA" id="ARBA00023295"/>
    </source>
</evidence>
<dbReference type="AlphaFoldDB" id="A0A942E7K7"/>
<keyword evidence="2" id="KW-0326">Glycosidase</keyword>
<dbReference type="InterPro" id="IPR036452">
    <property type="entry name" value="Ribo_hydro-like"/>
</dbReference>
<dbReference type="Pfam" id="PF01156">
    <property type="entry name" value="IU_nuc_hydro"/>
    <property type="match status" value="1"/>
</dbReference>
<dbReference type="PROSITE" id="PS01247">
    <property type="entry name" value="IUNH"/>
    <property type="match status" value="1"/>
</dbReference>
<dbReference type="EMBL" id="JAGWCR010000025">
    <property type="protein sequence ID" value="MBS3652406.1"/>
    <property type="molecule type" value="Genomic_DNA"/>
</dbReference>